<dbReference type="HOGENOM" id="CLU_598883_0_0_1"/>
<gene>
    <name evidence="3" type="ORF">DAPPUDRAFT_322199</name>
</gene>
<protein>
    <recommendedName>
        <fullName evidence="2">Tudor domain-containing protein</fullName>
    </recommendedName>
</protein>
<keyword evidence="1" id="KW-0175">Coiled coil</keyword>
<dbReference type="SMART" id="SM00333">
    <property type="entry name" value="TUDOR"/>
    <property type="match status" value="1"/>
</dbReference>
<name>E9GV82_DAPPU</name>
<dbReference type="AlphaFoldDB" id="E9GV82"/>
<dbReference type="InterPro" id="IPR050621">
    <property type="entry name" value="Tudor_domain_containing"/>
</dbReference>
<proteinExistence type="predicted"/>
<accession>E9GV82</accession>
<evidence type="ECO:0000259" key="2">
    <source>
        <dbReference type="PROSITE" id="PS50304"/>
    </source>
</evidence>
<reference evidence="3 4" key="1">
    <citation type="journal article" date="2011" name="Science">
        <title>The ecoresponsive genome of Daphnia pulex.</title>
        <authorList>
            <person name="Colbourne J.K."/>
            <person name="Pfrender M.E."/>
            <person name="Gilbert D."/>
            <person name="Thomas W.K."/>
            <person name="Tucker A."/>
            <person name="Oakley T.H."/>
            <person name="Tokishita S."/>
            <person name="Aerts A."/>
            <person name="Arnold G.J."/>
            <person name="Basu M.K."/>
            <person name="Bauer D.J."/>
            <person name="Caceres C.E."/>
            <person name="Carmel L."/>
            <person name="Casola C."/>
            <person name="Choi J.H."/>
            <person name="Detter J.C."/>
            <person name="Dong Q."/>
            <person name="Dusheyko S."/>
            <person name="Eads B.D."/>
            <person name="Frohlich T."/>
            <person name="Geiler-Samerotte K.A."/>
            <person name="Gerlach D."/>
            <person name="Hatcher P."/>
            <person name="Jogdeo S."/>
            <person name="Krijgsveld J."/>
            <person name="Kriventseva E.V."/>
            <person name="Kultz D."/>
            <person name="Laforsch C."/>
            <person name="Lindquist E."/>
            <person name="Lopez J."/>
            <person name="Manak J.R."/>
            <person name="Muller J."/>
            <person name="Pangilinan J."/>
            <person name="Patwardhan R.P."/>
            <person name="Pitluck S."/>
            <person name="Pritham E.J."/>
            <person name="Rechtsteiner A."/>
            <person name="Rho M."/>
            <person name="Rogozin I.B."/>
            <person name="Sakarya O."/>
            <person name="Salamov A."/>
            <person name="Schaack S."/>
            <person name="Shapiro H."/>
            <person name="Shiga Y."/>
            <person name="Skalitzky C."/>
            <person name="Smith Z."/>
            <person name="Souvorov A."/>
            <person name="Sung W."/>
            <person name="Tang Z."/>
            <person name="Tsuchiya D."/>
            <person name="Tu H."/>
            <person name="Vos H."/>
            <person name="Wang M."/>
            <person name="Wolf Y.I."/>
            <person name="Yamagata H."/>
            <person name="Yamada T."/>
            <person name="Ye Y."/>
            <person name="Shaw J.R."/>
            <person name="Andrews J."/>
            <person name="Crease T.J."/>
            <person name="Tang H."/>
            <person name="Lucas S.M."/>
            <person name="Robertson H.M."/>
            <person name="Bork P."/>
            <person name="Koonin E.V."/>
            <person name="Zdobnov E.M."/>
            <person name="Grigoriev I.V."/>
            <person name="Lynch M."/>
            <person name="Boore J.L."/>
        </authorList>
    </citation>
    <scope>NUCLEOTIDE SEQUENCE [LARGE SCALE GENOMIC DNA]</scope>
</reference>
<dbReference type="Proteomes" id="UP000000305">
    <property type="component" value="Unassembled WGS sequence"/>
</dbReference>
<dbReference type="PANTHER" id="PTHR22948:SF72">
    <property type="entry name" value="TUDOR DOMAIN-CONTAINING PROTEIN"/>
    <property type="match status" value="1"/>
</dbReference>
<evidence type="ECO:0000256" key="1">
    <source>
        <dbReference type="SAM" id="Coils"/>
    </source>
</evidence>
<dbReference type="Pfam" id="PF00567">
    <property type="entry name" value="TUDOR"/>
    <property type="match status" value="1"/>
</dbReference>
<keyword evidence="4" id="KW-1185">Reference proteome</keyword>
<dbReference type="InParanoid" id="E9GV82"/>
<dbReference type="InterPro" id="IPR002999">
    <property type="entry name" value="Tudor"/>
</dbReference>
<feature type="domain" description="Tudor" evidence="2">
    <location>
        <begin position="266"/>
        <end position="324"/>
    </location>
</feature>
<dbReference type="Gene3D" id="2.40.50.90">
    <property type="match status" value="1"/>
</dbReference>
<evidence type="ECO:0000313" key="4">
    <source>
        <dbReference type="Proteomes" id="UP000000305"/>
    </source>
</evidence>
<feature type="coiled-coil region" evidence="1">
    <location>
        <begin position="147"/>
        <end position="174"/>
    </location>
</feature>
<dbReference type="KEGG" id="dpx:DAPPUDRAFT_322199"/>
<dbReference type="EMBL" id="GL732567">
    <property type="protein sequence ID" value="EFX76657.1"/>
    <property type="molecule type" value="Genomic_DNA"/>
</dbReference>
<dbReference type="Gene3D" id="2.30.30.140">
    <property type="match status" value="1"/>
</dbReference>
<dbReference type="FunFam" id="2.30.30.140:FF:000018">
    <property type="entry name" value="Serine/threonine-protein kinase 31"/>
    <property type="match status" value="1"/>
</dbReference>
<dbReference type="SUPFAM" id="SSF63748">
    <property type="entry name" value="Tudor/PWWP/MBT"/>
    <property type="match status" value="1"/>
</dbReference>
<dbReference type="PROSITE" id="PS50304">
    <property type="entry name" value="TUDOR"/>
    <property type="match status" value="1"/>
</dbReference>
<sequence>MFKFQQCCSSSHFFYDRAVRGLLESCTDADGFFTRWRRCSDTITSNHELYVYWKEVCLLIERQCLYIEKKSPLFSFLNSAPKEICFAVSPIVIQEVEDYLKEVDAYENEAKHCQVEEGVRAFINDTFHHPREKMEATLTMVKSVLNRSELNEVVDETRRRREETNEVVEESTLEVADRILGPLIYGTSPSVNIPFLPPTSSRRRAIGSGGGVFPDLAFQHKLEGDYQVFVSSAVNPVAFTIQLVSEESQLMCIQGDLNKMVLKPVAVKKGMEYAAKYHDDDTWYRAKVTEVTGKGVEVEFFDYGNIQLCKEQDPRELPHMLRDQPLAYRCCLTKLEDLNAFYGSLRKGELSDDSDFQYGQPCVLLDDKGNFHRAVYTSDLNANGDFEVCLIDKGIAKKAKKQFAESYKYTEELRQLFRELVPHYYKPCEAADWHKGIAIFPQMLKAHNPPIPFHTLK</sequence>
<dbReference type="OrthoDB" id="5800423at2759"/>
<organism evidence="3 4">
    <name type="scientific">Daphnia pulex</name>
    <name type="common">Water flea</name>
    <dbReference type="NCBI Taxonomy" id="6669"/>
    <lineage>
        <taxon>Eukaryota</taxon>
        <taxon>Metazoa</taxon>
        <taxon>Ecdysozoa</taxon>
        <taxon>Arthropoda</taxon>
        <taxon>Crustacea</taxon>
        <taxon>Branchiopoda</taxon>
        <taxon>Diplostraca</taxon>
        <taxon>Cladocera</taxon>
        <taxon>Anomopoda</taxon>
        <taxon>Daphniidae</taxon>
        <taxon>Daphnia</taxon>
    </lineage>
</organism>
<dbReference type="PANTHER" id="PTHR22948">
    <property type="entry name" value="TUDOR DOMAIN CONTAINING PROTEIN"/>
    <property type="match status" value="1"/>
</dbReference>
<evidence type="ECO:0000313" key="3">
    <source>
        <dbReference type="EMBL" id="EFX76657.1"/>
    </source>
</evidence>
<dbReference type="GO" id="GO:0005737">
    <property type="term" value="C:cytoplasm"/>
    <property type="evidence" value="ECO:0007669"/>
    <property type="project" value="UniProtKB-ARBA"/>
</dbReference>
<dbReference type="InterPro" id="IPR035437">
    <property type="entry name" value="SNase_OB-fold_sf"/>
</dbReference>